<dbReference type="SUPFAM" id="SSF49503">
    <property type="entry name" value="Cupredoxins"/>
    <property type="match status" value="1"/>
</dbReference>
<evidence type="ECO:0000313" key="4">
    <source>
        <dbReference type="Proteomes" id="UP000325081"/>
    </source>
</evidence>
<accession>A0A5A7QQD2</accession>
<evidence type="ECO:0000313" key="3">
    <source>
        <dbReference type="EMBL" id="GER47565.1"/>
    </source>
</evidence>
<dbReference type="PANTHER" id="PTHR33021">
    <property type="entry name" value="BLUE COPPER PROTEIN"/>
    <property type="match status" value="1"/>
</dbReference>
<keyword evidence="1" id="KW-0732">Signal</keyword>
<dbReference type="PANTHER" id="PTHR33021:SF44">
    <property type="entry name" value="EARLY NODULIN-LIKE PROTEIN 8"/>
    <property type="match status" value="1"/>
</dbReference>
<sequence>MGSLKPQTLYTILFILVSIQGQALCSIYKVGDLHAWGTPISENQQIYNIWSKNHNLRIGDSLYSVIQVSREAYNVCNLKDPILYMNNGNSLFNITRAGDYYFTSGVESHCLKSQKLHISVNGINGSFAGADSPAYGPSTAAAPSYPTVFGSIPVTASESSGSPEVNNPGFLFTAAAGILIFLGL</sequence>
<dbReference type="PROSITE" id="PS51485">
    <property type="entry name" value="PHYTOCYANIN"/>
    <property type="match status" value="1"/>
</dbReference>
<dbReference type="OrthoDB" id="782862at2759"/>
<dbReference type="Proteomes" id="UP000325081">
    <property type="component" value="Unassembled WGS sequence"/>
</dbReference>
<feature type="chain" id="PRO_5022686029" evidence="1">
    <location>
        <begin position="26"/>
        <end position="184"/>
    </location>
</feature>
<dbReference type="InterPro" id="IPR039391">
    <property type="entry name" value="Phytocyanin-like"/>
</dbReference>
<dbReference type="Gene3D" id="2.60.40.420">
    <property type="entry name" value="Cupredoxins - blue copper proteins"/>
    <property type="match status" value="1"/>
</dbReference>
<evidence type="ECO:0000259" key="2">
    <source>
        <dbReference type="PROSITE" id="PS51485"/>
    </source>
</evidence>
<organism evidence="3 4">
    <name type="scientific">Striga asiatica</name>
    <name type="common">Asiatic witchweed</name>
    <name type="synonym">Buchnera asiatica</name>
    <dbReference type="NCBI Taxonomy" id="4170"/>
    <lineage>
        <taxon>Eukaryota</taxon>
        <taxon>Viridiplantae</taxon>
        <taxon>Streptophyta</taxon>
        <taxon>Embryophyta</taxon>
        <taxon>Tracheophyta</taxon>
        <taxon>Spermatophyta</taxon>
        <taxon>Magnoliopsida</taxon>
        <taxon>eudicotyledons</taxon>
        <taxon>Gunneridae</taxon>
        <taxon>Pentapetalae</taxon>
        <taxon>asterids</taxon>
        <taxon>lamiids</taxon>
        <taxon>Lamiales</taxon>
        <taxon>Orobanchaceae</taxon>
        <taxon>Buchnereae</taxon>
        <taxon>Striga</taxon>
    </lineage>
</organism>
<evidence type="ECO:0000256" key="1">
    <source>
        <dbReference type="SAM" id="SignalP"/>
    </source>
</evidence>
<name>A0A5A7QQD2_STRAF</name>
<proteinExistence type="predicted"/>
<dbReference type="AlphaFoldDB" id="A0A5A7QQD2"/>
<protein>
    <submittedName>
        <fullName evidence="3">Early nodulin-like protein 8</fullName>
    </submittedName>
</protein>
<dbReference type="InterPro" id="IPR003245">
    <property type="entry name" value="Phytocyanin_dom"/>
</dbReference>
<reference evidence="4" key="1">
    <citation type="journal article" date="2019" name="Curr. Biol.">
        <title>Genome Sequence of Striga asiatica Provides Insight into the Evolution of Plant Parasitism.</title>
        <authorList>
            <person name="Yoshida S."/>
            <person name="Kim S."/>
            <person name="Wafula E.K."/>
            <person name="Tanskanen J."/>
            <person name="Kim Y.M."/>
            <person name="Honaas L."/>
            <person name="Yang Z."/>
            <person name="Spallek T."/>
            <person name="Conn C.E."/>
            <person name="Ichihashi Y."/>
            <person name="Cheong K."/>
            <person name="Cui S."/>
            <person name="Der J.P."/>
            <person name="Gundlach H."/>
            <person name="Jiao Y."/>
            <person name="Hori C."/>
            <person name="Ishida J.K."/>
            <person name="Kasahara H."/>
            <person name="Kiba T."/>
            <person name="Kim M.S."/>
            <person name="Koo N."/>
            <person name="Laohavisit A."/>
            <person name="Lee Y.H."/>
            <person name="Lumba S."/>
            <person name="McCourt P."/>
            <person name="Mortimer J.C."/>
            <person name="Mutuku J.M."/>
            <person name="Nomura T."/>
            <person name="Sasaki-Sekimoto Y."/>
            <person name="Seto Y."/>
            <person name="Wang Y."/>
            <person name="Wakatake T."/>
            <person name="Sakakibara H."/>
            <person name="Demura T."/>
            <person name="Yamaguchi S."/>
            <person name="Yoneyama K."/>
            <person name="Manabe R.I."/>
            <person name="Nelson D.C."/>
            <person name="Schulman A.H."/>
            <person name="Timko M.P."/>
            <person name="dePamphilis C.W."/>
            <person name="Choi D."/>
            <person name="Shirasu K."/>
        </authorList>
    </citation>
    <scope>NUCLEOTIDE SEQUENCE [LARGE SCALE GENOMIC DNA]</scope>
    <source>
        <strain evidence="4">cv. UVA1</strain>
    </source>
</reference>
<dbReference type="InterPro" id="IPR008972">
    <property type="entry name" value="Cupredoxin"/>
</dbReference>
<dbReference type="GO" id="GO:0005886">
    <property type="term" value="C:plasma membrane"/>
    <property type="evidence" value="ECO:0007669"/>
    <property type="project" value="TreeGrafter"/>
</dbReference>
<feature type="signal peptide" evidence="1">
    <location>
        <begin position="1"/>
        <end position="25"/>
    </location>
</feature>
<feature type="domain" description="Phytocyanin" evidence="2">
    <location>
        <begin position="26"/>
        <end position="122"/>
    </location>
</feature>
<dbReference type="GO" id="GO:0009055">
    <property type="term" value="F:electron transfer activity"/>
    <property type="evidence" value="ECO:0007669"/>
    <property type="project" value="InterPro"/>
</dbReference>
<dbReference type="EMBL" id="BKCP01007959">
    <property type="protein sequence ID" value="GER47565.1"/>
    <property type="molecule type" value="Genomic_DNA"/>
</dbReference>
<keyword evidence="4" id="KW-1185">Reference proteome</keyword>
<gene>
    <name evidence="3" type="ORF">STAS_24682</name>
</gene>
<dbReference type="Pfam" id="PF02298">
    <property type="entry name" value="Cu_bind_like"/>
    <property type="match status" value="1"/>
</dbReference>
<comment type="caution">
    <text evidence="3">The sequence shown here is derived from an EMBL/GenBank/DDBJ whole genome shotgun (WGS) entry which is preliminary data.</text>
</comment>